<dbReference type="Pfam" id="PF02098">
    <property type="entry name" value="His_binding"/>
    <property type="match status" value="1"/>
</dbReference>
<dbReference type="InterPro" id="IPR002970">
    <property type="entry name" value="Tick_his-bd"/>
</dbReference>
<dbReference type="GO" id="GO:0043176">
    <property type="term" value="F:amine binding"/>
    <property type="evidence" value="ECO:0007669"/>
    <property type="project" value="InterPro"/>
</dbReference>
<reference evidence="2" key="1">
    <citation type="journal article" date="2016" name="Ticks Tick Borne Dis.">
        <title>De novo assembly and annotation of the salivary gland transcriptome of Rhipicephalus appendiculatus male and female ticks during blood feeding.</title>
        <authorList>
            <person name="de Castro M.H."/>
            <person name="de Klerk D."/>
            <person name="Pienaar R."/>
            <person name="Latif A.A."/>
            <person name="Rees D.J."/>
            <person name="Mans B.J."/>
        </authorList>
    </citation>
    <scope>NUCLEOTIDE SEQUENCE</scope>
    <source>
        <tissue evidence="2">Salivary glands</tissue>
    </source>
</reference>
<evidence type="ECO:0000313" key="2">
    <source>
        <dbReference type="EMBL" id="JAP81792.1"/>
    </source>
</evidence>
<protein>
    <submittedName>
        <fullName evidence="2">Lipocalin</fullName>
    </submittedName>
</protein>
<dbReference type="AlphaFoldDB" id="A0A131YTB6"/>
<dbReference type="SUPFAM" id="SSF50814">
    <property type="entry name" value="Lipocalins"/>
    <property type="match status" value="1"/>
</dbReference>
<evidence type="ECO:0000256" key="1">
    <source>
        <dbReference type="SAM" id="SignalP"/>
    </source>
</evidence>
<proteinExistence type="predicted"/>
<feature type="chain" id="PRO_5007286059" evidence="1">
    <location>
        <begin position="29"/>
        <end position="234"/>
    </location>
</feature>
<sequence length="234" mass="27023">MKHDIAGVRAVPVILIMVATSLHHKVNAENTVAQQENTETRAILRIVEVFNTTQRLWLYWKNYTIDTKIPDDLQNHGVANLDLTENCTYIKKINITEAYFHYWWHTMMLGELVRSHYYGAFFSEGGPEKRGSMNVTDLSESEPEPFQTMKLMHMGKDCSVFYVTPLEEDSNAGCELYVRNKVVSQGAPQDCLTYYEDNCKNKTVVYRSGCKSEVRQAQRQLKNILSKPLKKQMK</sequence>
<organism evidence="2">
    <name type="scientific">Rhipicephalus appendiculatus</name>
    <name type="common">Brown ear tick</name>
    <dbReference type="NCBI Taxonomy" id="34631"/>
    <lineage>
        <taxon>Eukaryota</taxon>
        <taxon>Metazoa</taxon>
        <taxon>Ecdysozoa</taxon>
        <taxon>Arthropoda</taxon>
        <taxon>Chelicerata</taxon>
        <taxon>Arachnida</taxon>
        <taxon>Acari</taxon>
        <taxon>Parasitiformes</taxon>
        <taxon>Ixodida</taxon>
        <taxon>Ixodoidea</taxon>
        <taxon>Ixodidae</taxon>
        <taxon>Rhipicephalinae</taxon>
        <taxon>Rhipicephalus</taxon>
        <taxon>Rhipicephalus</taxon>
    </lineage>
</organism>
<accession>A0A131YTB6</accession>
<keyword evidence="1" id="KW-0732">Signal</keyword>
<dbReference type="EMBL" id="GEDV01006765">
    <property type="protein sequence ID" value="JAP81792.1"/>
    <property type="molecule type" value="Transcribed_RNA"/>
</dbReference>
<name>A0A131YTB6_RHIAP</name>
<dbReference type="GO" id="GO:0030682">
    <property type="term" value="P:symbiont-mediated perturbation of host defenses"/>
    <property type="evidence" value="ECO:0007669"/>
    <property type="project" value="InterPro"/>
</dbReference>
<feature type="signal peptide" evidence="1">
    <location>
        <begin position="1"/>
        <end position="28"/>
    </location>
</feature>
<dbReference type="Gene3D" id="2.40.128.20">
    <property type="match status" value="1"/>
</dbReference>
<dbReference type="InterPro" id="IPR012674">
    <property type="entry name" value="Calycin"/>
</dbReference>